<feature type="compositionally biased region" description="Basic and acidic residues" evidence="20">
    <location>
        <begin position="1"/>
        <end position="14"/>
    </location>
</feature>
<proteinExistence type="inferred from homology"/>
<dbReference type="GO" id="GO:0003887">
    <property type="term" value="F:DNA-directed DNA polymerase activity"/>
    <property type="evidence" value="ECO:0007669"/>
    <property type="project" value="UniProtKB-KW"/>
</dbReference>
<dbReference type="AlphaFoldDB" id="A0A8T2R8H3"/>
<dbReference type="Gene3D" id="3.40.1170.60">
    <property type="match status" value="1"/>
</dbReference>
<dbReference type="Pfam" id="PF00817">
    <property type="entry name" value="IMS"/>
    <property type="match status" value="1"/>
</dbReference>
<dbReference type="HAMAP" id="MF_01113">
    <property type="entry name" value="DNApol_IV"/>
    <property type="match status" value="1"/>
</dbReference>
<sequence>MPQPDHSPRSEGEVVRGGSTDPNQPWQAYHTVFTNAKAGMDGVDKEKVQRVVYEMSKGSKYFENEKRREALVMQKIQHMKSQSALLTDSDVKNHEKAADIKIKNLETQRDLSRIWMHVDLDAFYAAVETLENPTLAGKPMAVGGMSMICTANYEARKFGVRAAMPGFIACRLCPDLIFVSPNFEKYTSYSEKVRQVFHDYDPNFLARSLDEAYLDITDQCLSRNMSSEEVAEELRRRVYDLTGLTCSAGVAPNRMIAKVCSDVNKPNGQFIVPNDRAAVMAFVSSLPIRKIGGIGKVTERILKEVLSVSVCEDLIDKRGLISALFSSISTDFFLSVGLGIGGSTTPVEEPRKSLSCERTFSEISHEDGLFAKLEELADNLARELESEELQGRTITLKLKTATFEVRTRSLTLPFLVCRKEDLLIHASKLLKAELPLSLRLMGLRVSHFQGDSSFLNQRTLAEYFSVGNSAGSGSSEISLASGSSVVPSFTAEVSDKSAELSQKNGKNTDGTNSKIRDGTLVDCFFQGTDSGSALDCPPLLKEMRWIDDLQCSLCKLEIPSFLETERQEHVDFHFAELLQRRYADGFDLEAGSQGVETQTRRHLSQPYKGTLSKRGHIDRAIDSKGKRKCLSIDAFFSKD</sequence>
<evidence type="ECO:0000256" key="15">
    <source>
        <dbReference type="ARBA" id="ARBA00022932"/>
    </source>
</evidence>
<dbReference type="InterPro" id="IPR043502">
    <property type="entry name" value="DNA/RNA_pol_sf"/>
</dbReference>
<dbReference type="InterPro" id="IPR022880">
    <property type="entry name" value="DNApol_IV"/>
</dbReference>
<comment type="similarity">
    <text evidence="3">Belongs to the DNA polymerase type-Y family.</text>
</comment>
<keyword evidence="7" id="KW-0808">Transferase</keyword>
<evidence type="ECO:0000313" key="23">
    <source>
        <dbReference type="EMBL" id="KAH7291823.1"/>
    </source>
</evidence>
<keyword evidence="9" id="KW-0235">DNA replication</keyword>
<dbReference type="PANTHER" id="PTHR11076:SF33">
    <property type="entry name" value="DNA POLYMERASE KAPPA"/>
    <property type="match status" value="1"/>
</dbReference>
<dbReference type="Pfam" id="PF18439">
    <property type="entry name" value="zf_UBZ"/>
    <property type="match status" value="1"/>
</dbReference>
<feature type="domain" description="UBZ3-type" evidence="22">
    <location>
        <begin position="544"/>
        <end position="581"/>
    </location>
</feature>
<evidence type="ECO:0000313" key="24">
    <source>
        <dbReference type="Proteomes" id="UP000825935"/>
    </source>
</evidence>
<evidence type="ECO:0000256" key="6">
    <source>
        <dbReference type="ARBA" id="ARBA00022457"/>
    </source>
</evidence>
<comment type="caution">
    <text evidence="23">The sequence shown here is derived from an EMBL/GenBank/DDBJ whole genome shotgun (WGS) entry which is preliminary data.</text>
</comment>
<keyword evidence="18" id="KW-0539">Nucleus</keyword>
<dbReference type="FunFam" id="3.30.1490.100:FF:000004">
    <property type="entry name" value="DNA polymerase IV"/>
    <property type="match status" value="1"/>
</dbReference>
<evidence type="ECO:0000256" key="13">
    <source>
        <dbReference type="ARBA" id="ARBA00022833"/>
    </source>
</evidence>
<evidence type="ECO:0000256" key="7">
    <source>
        <dbReference type="ARBA" id="ARBA00022679"/>
    </source>
</evidence>
<evidence type="ECO:0000256" key="3">
    <source>
        <dbReference type="ARBA" id="ARBA00010945"/>
    </source>
</evidence>
<dbReference type="InterPro" id="IPR001126">
    <property type="entry name" value="UmuC"/>
</dbReference>
<comment type="subcellular location">
    <subcellularLocation>
        <location evidence="2">Nucleus</location>
    </subcellularLocation>
</comment>
<protein>
    <recommendedName>
        <fullName evidence="5">DNA polymerase kappa</fullName>
        <ecNumber evidence="4">2.7.7.7</ecNumber>
    </recommendedName>
</protein>
<dbReference type="FunFam" id="3.40.1170.60:FF:000002">
    <property type="entry name" value="Polymerase (DNA directed) kappa"/>
    <property type="match status" value="1"/>
</dbReference>
<dbReference type="GO" id="GO:0005634">
    <property type="term" value="C:nucleus"/>
    <property type="evidence" value="ECO:0007669"/>
    <property type="project" value="UniProtKB-SubCell"/>
</dbReference>
<keyword evidence="11" id="KW-0227">DNA damage</keyword>
<keyword evidence="6" id="KW-0515">Mutator protein</keyword>
<dbReference type="InterPro" id="IPR041298">
    <property type="entry name" value="UBZ3"/>
</dbReference>
<dbReference type="SUPFAM" id="SSF100879">
    <property type="entry name" value="Lesion bypass DNA polymerase (Y-family), little finger domain"/>
    <property type="match status" value="1"/>
</dbReference>
<dbReference type="Gene3D" id="3.30.70.270">
    <property type="match status" value="1"/>
</dbReference>
<evidence type="ECO:0000256" key="9">
    <source>
        <dbReference type="ARBA" id="ARBA00022705"/>
    </source>
</evidence>
<evidence type="ECO:0000256" key="10">
    <source>
        <dbReference type="ARBA" id="ARBA00022723"/>
    </source>
</evidence>
<dbReference type="OMA" id="EVYTRQV"/>
<dbReference type="NCBIfam" id="NF002677">
    <property type="entry name" value="PRK02406.1"/>
    <property type="match status" value="1"/>
</dbReference>
<dbReference type="GO" id="GO:0042276">
    <property type="term" value="P:error-prone translesion synthesis"/>
    <property type="evidence" value="ECO:0007669"/>
    <property type="project" value="TreeGrafter"/>
</dbReference>
<keyword evidence="16" id="KW-0238">DNA-binding</keyword>
<dbReference type="GO" id="GO:0008270">
    <property type="term" value="F:zinc ion binding"/>
    <property type="evidence" value="ECO:0007669"/>
    <property type="project" value="UniProtKB-KW"/>
</dbReference>
<evidence type="ECO:0000259" key="22">
    <source>
        <dbReference type="PROSITE" id="PS51907"/>
    </source>
</evidence>
<dbReference type="GO" id="GO:0006260">
    <property type="term" value="P:DNA replication"/>
    <property type="evidence" value="ECO:0007669"/>
    <property type="project" value="UniProtKB-KW"/>
</dbReference>
<keyword evidence="14" id="KW-0460">Magnesium</keyword>
<reference evidence="23" key="1">
    <citation type="submission" date="2021-08" db="EMBL/GenBank/DDBJ databases">
        <title>WGS assembly of Ceratopteris richardii.</title>
        <authorList>
            <person name="Marchant D.B."/>
            <person name="Chen G."/>
            <person name="Jenkins J."/>
            <person name="Shu S."/>
            <person name="Leebens-Mack J."/>
            <person name="Grimwood J."/>
            <person name="Schmutz J."/>
            <person name="Soltis P."/>
            <person name="Soltis D."/>
            <person name="Chen Z.-H."/>
        </authorList>
    </citation>
    <scope>NUCLEOTIDE SEQUENCE</scope>
    <source>
        <strain evidence="23">Whitten #5841</strain>
        <tissue evidence="23">Leaf</tissue>
    </source>
</reference>
<dbReference type="FunFam" id="1.10.150.810:FF:000001">
    <property type="entry name" value="DNA polymerase kappa"/>
    <property type="match status" value="1"/>
</dbReference>
<keyword evidence="12" id="KW-0863">Zinc-finger</keyword>
<name>A0A8T2R8H3_CERRI</name>
<dbReference type="Gene3D" id="3.30.1490.100">
    <property type="entry name" value="DNA polymerase, Y-family, little finger domain"/>
    <property type="match status" value="1"/>
</dbReference>
<evidence type="ECO:0000256" key="19">
    <source>
        <dbReference type="ARBA" id="ARBA00049244"/>
    </source>
</evidence>
<evidence type="ECO:0000259" key="21">
    <source>
        <dbReference type="PROSITE" id="PS50173"/>
    </source>
</evidence>
<keyword evidence="17" id="KW-0234">DNA repair</keyword>
<dbReference type="OrthoDB" id="1747274at2759"/>
<feature type="region of interest" description="Disordered" evidence="20">
    <location>
        <begin position="1"/>
        <end position="25"/>
    </location>
</feature>
<dbReference type="EC" id="2.7.7.7" evidence="4"/>
<dbReference type="InterPro" id="IPR036775">
    <property type="entry name" value="DNA_pol_Y-fam_lit_finger_sf"/>
</dbReference>
<dbReference type="PANTHER" id="PTHR11076">
    <property type="entry name" value="DNA REPAIR POLYMERASE UMUC / TRANSFERASE FAMILY MEMBER"/>
    <property type="match status" value="1"/>
</dbReference>
<dbReference type="GO" id="GO:0006281">
    <property type="term" value="P:DNA repair"/>
    <property type="evidence" value="ECO:0007669"/>
    <property type="project" value="UniProtKB-KW"/>
</dbReference>
<dbReference type="InterPro" id="IPR050116">
    <property type="entry name" value="DNA_polymerase-Y"/>
</dbReference>
<dbReference type="GO" id="GO:0003684">
    <property type="term" value="F:damaged DNA binding"/>
    <property type="evidence" value="ECO:0007669"/>
    <property type="project" value="InterPro"/>
</dbReference>
<evidence type="ECO:0000256" key="1">
    <source>
        <dbReference type="ARBA" id="ARBA00001946"/>
    </source>
</evidence>
<evidence type="ECO:0000256" key="4">
    <source>
        <dbReference type="ARBA" id="ARBA00012417"/>
    </source>
</evidence>
<comment type="cofactor">
    <cofactor evidence="1">
        <name>Mg(2+)</name>
        <dbReference type="ChEBI" id="CHEBI:18420"/>
    </cofactor>
</comment>
<evidence type="ECO:0000256" key="16">
    <source>
        <dbReference type="ARBA" id="ARBA00023125"/>
    </source>
</evidence>
<accession>A0A8T2R8H3</accession>
<dbReference type="EMBL" id="CM035434">
    <property type="protein sequence ID" value="KAH7291823.1"/>
    <property type="molecule type" value="Genomic_DNA"/>
</dbReference>
<organism evidence="23 24">
    <name type="scientific">Ceratopteris richardii</name>
    <name type="common">Triangle waterfern</name>
    <dbReference type="NCBI Taxonomy" id="49495"/>
    <lineage>
        <taxon>Eukaryota</taxon>
        <taxon>Viridiplantae</taxon>
        <taxon>Streptophyta</taxon>
        <taxon>Embryophyta</taxon>
        <taxon>Tracheophyta</taxon>
        <taxon>Polypodiopsida</taxon>
        <taxon>Polypodiidae</taxon>
        <taxon>Polypodiales</taxon>
        <taxon>Pteridineae</taxon>
        <taxon>Pteridaceae</taxon>
        <taxon>Parkerioideae</taxon>
        <taxon>Ceratopteris</taxon>
    </lineage>
</organism>
<dbReference type="Pfam" id="PF11799">
    <property type="entry name" value="IMS_C"/>
    <property type="match status" value="1"/>
</dbReference>
<evidence type="ECO:0000256" key="12">
    <source>
        <dbReference type="ARBA" id="ARBA00022771"/>
    </source>
</evidence>
<evidence type="ECO:0000256" key="20">
    <source>
        <dbReference type="SAM" id="MobiDB-lite"/>
    </source>
</evidence>
<dbReference type="FunFam" id="3.30.70.270:FF:000014">
    <property type="entry name" value="DNA polymerase kappa subunit"/>
    <property type="match status" value="1"/>
</dbReference>
<evidence type="ECO:0000256" key="11">
    <source>
        <dbReference type="ARBA" id="ARBA00022763"/>
    </source>
</evidence>
<dbReference type="Gene3D" id="1.10.150.810">
    <property type="match status" value="2"/>
</dbReference>
<dbReference type="CDD" id="cd03586">
    <property type="entry name" value="PolY_Pol_IV_kappa"/>
    <property type="match status" value="1"/>
</dbReference>
<dbReference type="InterPro" id="IPR017961">
    <property type="entry name" value="DNA_pol_Y-fam_little_finger"/>
</dbReference>
<comment type="catalytic activity">
    <reaction evidence="19">
        <text>DNA(n) + a 2'-deoxyribonucleoside 5'-triphosphate = DNA(n+1) + diphosphate</text>
        <dbReference type="Rhea" id="RHEA:22508"/>
        <dbReference type="Rhea" id="RHEA-COMP:17339"/>
        <dbReference type="Rhea" id="RHEA-COMP:17340"/>
        <dbReference type="ChEBI" id="CHEBI:33019"/>
        <dbReference type="ChEBI" id="CHEBI:61560"/>
        <dbReference type="ChEBI" id="CHEBI:173112"/>
        <dbReference type="EC" id="2.7.7.7"/>
    </reaction>
</comment>
<keyword evidence="15" id="KW-0239">DNA-directed DNA polymerase</keyword>
<evidence type="ECO:0000256" key="18">
    <source>
        <dbReference type="ARBA" id="ARBA00023242"/>
    </source>
</evidence>
<evidence type="ECO:0000256" key="8">
    <source>
        <dbReference type="ARBA" id="ARBA00022695"/>
    </source>
</evidence>
<dbReference type="Proteomes" id="UP000825935">
    <property type="component" value="Chromosome 29"/>
</dbReference>
<keyword evidence="8" id="KW-0548">Nucleotidyltransferase</keyword>
<feature type="domain" description="UmuC" evidence="21">
    <location>
        <begin position="115"/>
        <end position="295"/>
    </location>
</feature>
<dbReference type="PROSITE" id="PS50173">
    <property type="entry name" value="UMUC"/>
    <property type="match status" value="1"/>
</dbReference>
<dbReference type="InterPro" id="IPR043128">
    <property type="entry name" value="Rev_trsase/Diguanyl_cyclase"/>
</dbReference>
<evidence type="ECO:0000256" key="17">
    <source>
        <dbReference type="ARBA" id="ARBA00023204"/>
    </source>
</evidence>
<keyword evidence="10" id="KW-0479">Metal-binding</keyword>
<evidence type="ECO:0000256" key="2">
    <source>
        <dbReference type="ARBA" id="ARBA00004123"/>
    </source>
</evidence>
<evidence type="ECO:0000256" key="14">
    <source>
        <dbReference type="ARBA" id="ARBA00022842"/>
    </source>
</evidence>
<keyword evidence="13" id="KW-0862">Zinc</keyword>
<dbReference type="PROSITE" id="PS51907">
    <property type="entry name" value="ZF_UBZ3"/>
    <property type="match status" value="1"/>
</dbReference>
<dbReference type="FunFam" id="1.10.150.810:FF:000003">
    <property type="entry name" value="DNA polymerase kappa subunit"/>
    <property type="match status" value="1"/>
</dbReference>
<dbReference type="SUPFAM" id="SSF56672">
    <property type="entry name" value="DNA/RNA polymerases"/>
    <property type="match status" value="1"/>
</dbReference>
<keyword evidence="24" id="KW-1185">Reference proteome</keyword>
<evidence type="ECO:0000256" key="5">
    <source>
        <dbReference type="ARBA" id="ARBA00016178"/>
    </source>
</evidence>
<gene>
    <name evidence="23" type="ORF">KP509_29G037100</name>
</gene>